<organism evidence="3 4">
    <name type="scientific">Hymenoscyphus fraxineus</name>
    <dbReference type="NCBI Taxonomy" id="746836"/>
    <lineage>
        <taxon>Eukaryota</taxon>
        <taxon>Fungi</taxon>
        <taxon>Dikarya</taxon>
        <taxon>Ascomycota</taxon>
        <taxon>Pezizomycotina</taxon>
        <taxon>Leotiomycetes</taxon>
        <taxon>Helotiales</taxon>
        <taxon>Helotiaceae</taxon>
        <taxon>Hymenoscyphus</taxon>
    </lineage>
</organism>
<accession>A0A9N9PYD1</accession>
<reference evidence="3" key="1">
    <citation type="submission" date="2021-07" db="EMBL/GenBank/DDBJ databases">
        <authorList>
            <person name="Durling M."/>
        </authorList>
    </citation>
    <scope>NUCLEOTIDE SEQUENCE</scope>
</reference>
<dbReference type="OrthoDB" id="1681166at2759"/>
<dbReference type="InterPro" id="IPR013083">
    <property type="entry name" value="Znf_RING/FYVE/PHD"/>
</dbReference>
<evidence type="ECO:0000313" key="4">
    <source>
        <dbReference type="Proteomes" id="UP000696280"/>
    </source>
</evidence>
<dbReference type="EMBL" id="CAJVRL010000092">
    <property type="protein sequence ID" value="CAG8959843.1"/>
    <property type="molecule type" value="Genomic_DNA"/>
</dbReference>
<name>A0A9N9PYD1_9HELO</name>
<gene>
    <name evidence="3" type="ORF">HYFRA_00001752</name>
</gene>
<evidence type="ECO:0000256" key="1">
    <source>
        <dbReference type="SAM" id="Coils"/>
    </source>
</evidence>
<comment type="caution">
    <text evidence="3">The sequence shown here is derived from an EMBL/GenBank/DDBJ whole genome shotgun (WGS) entry which is preliminary data.</text>
</comment>
<feature type="region of interest" description="Disordered" evidence="2">
    <location>
        <begin position="1"/>
        <end position="74"/>
    </location>
</feature>
<feature type="compositionally biased region" description="Acidic residues" evidence="2">
    <location>
        <begin position="770"/>
        <end position="786"/>
    </location>
</feature>
<dbReference type="Proteomes" id="UP000696280">
    <property type="component" value="Unassembled WGS sequence"/>
</dbReference>
<feature type="compositionally biased region" description="Acidic residues" evidence="2">
    <location>
        <begin position="60"/>
        <end position="69"/>
    </location>
</feature>
<dbReference type="SUPFAM" id="SSF57850">
    <property type="entry name" value="RING/U-box"/>
    <property type="match status" value="1"/>
</dbReference>
<feature type="coiled-coil region" evidence="1">
    <location>
        <begin position="696"/>
        <end position="723"/>
    </location>
</feature>
<dbReference type="AlphaFoldDB" id="A0A9N9PYD1"/>
<feature type="region of interest" description="Disordered" evidence="2">
    <location>
        <begin position="751"/>
        <end position="786"/>
    </location>
</feature>
<feature type="compositionally biased region" description="Basic and acidic residues" evidence="2">
    <location>
        <begin position="48"/>
        <end position="59"/>
    </location>
</feature>
<evidence type="ECO:0000313" key="3">
    <source>
        <dbReference type="EMBL" id="CAG8959843.1"/>
    </source>
</evidence>
<dbReference type="Gene3D" id="3.30.40.10">
    <property type="entry name" value="Zinc/RING finger domain, C3HC4 (zinc finger)"/>
    <property type="match status" value="1"/>
</dbReference>
<keyword evidence="1" id="KW-0175">Coiled coil</keyword>
<sequence length="786" mass="92148">MTSRSGGSDEMEDVEEENSRSARRIRFASEETEEYENRTADYFPSGRARNDDTPPRGEEDERDDDDVSLDSDFPMTELPWYIDPGSEDVHMGEGEIDPDVTYPDPDLYITMRKENLAGIQGGDLPDEMELLSGFIDPHKFAQPTYDGWGGLNYNGVIEMLEEICRSQKMNRSEYWVRSTGNVTENVPLQTKFERHPDDYCKWFRKSRTLALDEREQRVRNNLEIIMKSIEDEEELLSYKSRTMLRRRVTLANKLTVLRRFTDRRNPELTEPLRLDGDAETANIEDPNLKIAWVLYRVWIRLLNYRSLSIGEEDFGQKQLLAVLRIAVNRYYREVARDVNIVDREDEPRFGIRPTLDLAESSLEKFSDEFENAITDYNNENETDFTVTSLMEGFSPGVTSLLIDVALSKSFPEDRVGRRMELWTDLLLIAEEYQDQMNEQHVEGVLVERKIVLSDEWWHMHKTLQEHDREVYGYGQGYDYWWPDLAHTLKDIKTEPLFVRRLQRTEEVNLLRRNNLLLRDWSGKTPIAQLFYTFDTRDGGDRQYYRDLIEEFHRHIRHLARIDQPGIDVNSPSRKENIFAGLFPVHPIEIQHVDGECKLCNKPFQAKELLAGLKCEAKHTFHQRCLQSYWDNSSYKYNQCPMWDTPAYDMPGNAGISPEVYNVYDLPNEGDAADWENNELAEVELSTNWKEYHRQDIRVVSVEMSQLRNARRKMEKERMEELAEKRLGYKFIGYASGSEKFGVRHSVRRRATGQGLFDYEEPESREPTEASSDDEPNSDDSDYDDDF</sequence>
<proteinExistence type="predicted"/>
<dbReference type="CDD" id="cd16448">
    <property type="entry name" value="RING-H2"/>
    <property type="match status" value="1"/>
</dbReference>
<keyword evidence="4" id="KW-1185">Reference proteome</keyword>
<evidence type="ECO:0000256" key="2">
    <source>
        <dbReference type="SAM" id="MobiDB-lite"/>
    </source>
</evidence>
<protein>
    <submittedName>
        <fullName evidence="3">Uncharacterized protein</fullName>
    </submittedName>
</protein>